<dbReference type="InterPro" id="IPR001208">
    <property type="entry name" value="MCM_dom"/>
</dbReference>
<dbReference type="EMBL" id="JAOPKA010000003">
    <property type="protein sequence ID" value="MCU4741173.1"/>
    <property type="molecule type" value="Genomic_DNA"/>
</dbReference>
<dbReference type="InterPro" id="IPR006141">
    <property type="entry name" value="Intein_N"/>
</dbReference>
<organism evidence="14 15">
    <name type="scientific">Natronoglomus mannanivorans</name>
    <dbReference type="NCBI Taxonomy" id="2979990"/>
    <lineage>
        <taxon>Archaea</taxon>
        <taxon>Methanobacteriati</taxon>
        <taxon>Methanobacteriota</taxon>
        <taxon>Stenosarchaea group</taxon>
        <taxon>Halobacteria</taxon>
        <taxon>Halobacteriales</taxon>
        <taxon>Natrialbaceae</taxon>
        <taxon>Natronoglomus</taxon>
    </lineage>
</organism>
<keyword evidence="8 14" id="KW-0067">ATP-binding</keyword>
<keyword evidence="7" id="KW-0068">Autocatalytic cleavage</keyword>
<dbReference type="NCBIfam" id="TIGR01445">
    <property type="entry name" value="intein_Nterm"/>
    <property type="match status" value="2"/>
</dbReference>
<dbReference type="Pfam" id="PF00493">
    <property type="entry name" value="MCM"/>
    <property type="match status" value="2"/>
</dbReference>
<dbReference type="SUPFAM" id="SSF52540">
    <property type="entry name" value="P-loop containing nucleoside triphosphate hydrolases"/>
    <property type="match status" value="1"/>
</dbReference>
<evidence type="ECO:0000259" key="13">
    <source>
        <dbReference type="PROSITE" id="PS50819"/>
    </source>
</evidence>
<keyword evidence="4" id="KW-0547">Nucleotide-binding</keyword>
<dbReference type="PRINTS" id="PR00379">
    <property type="entry name" value="INTEIN"/>
</dbReference>
<dbReference type="GO" id="GO:0042555">
    <property type="term" value="C:MCM complex"/>
    <property type="evidence" value="ECO:0007669"/>
    <property type="project" value="TreeGrafter"/>
</dbReference>
<dbReference type="InterPro" id="IPR041562">
    <property type="entry name" value="MCM_lid"/>
</dbReference>
<keyword evidence="9" id="KW-0651">Protein splicing</keyword>
<proteinExistence type="inferred from homology"/>
<dbReference type="EC" id="3.6.4.12" evidence="2"/>
<feature type="compositionally biased region" description="Basic and acidic residues" evidence="11">
    <location>
        <begin position="1378"/>
        <end position="1393"/>
    </location>
</feature>
<dbReference type="Gene3D" id="2.170.16.10">
    <property type="entry name" value="Hedgehog/Intein (Hint) domain"/>
    <property type="match status" value="2"/>
</dbReference>
<gene>
    <name evidence="14" type="ORF">OB960_07145</name>
</gene>
<evidence type="ECO:0000256" key="2">
    <source>
        <dbReference type="ARBA" id="ARBA00012551"/>
    </source>
</evidence>
<dbReference type="Gene3D" id="2.40.50.140">
    <property type="entry name" value="Nucleic acid-binding proteins"/>
    <property type="match status" value="1"/>
</dbReference>
<feature type="domain" description="MCM C-terminal AAA(+) ATPase" evidence="12">
    <location>
        <begin position="277"/>
        <end position="333"/>
    </location>
</feature>
<evidence type="ECO:0000256" key="11">
    <source>
        <dbReference type="SAM" id="MobiDB-lite"/>
    </source>
</evidence>
<dbReference type="SUPFAM" id="SSF50249">
    <property type="entry name" value="Nucleic acid-binding proteins"/>
    <property type="match status" value="1"/>
</dbReference>
<dbReference type="GO" id="GO:0004519">
    <property type="term" value="F:endonuclease activity"/>
    <property type="evidence" value="ECO:0007669"/>
    <property type="project" value="InterPro"/>
</dbReference>
<dbReference type="CDD" id="cd00081">
    <property type="entry name" value="Hint"/>
    <property type="match status" value="3"/>
</dbReference>
<dbReference type="GO" id="GO:0016539">
    <property type="term" value="P:intein-mediated protein splicing"/>
    <property type="evidence" value="ECO:0007669"/>
    <property type="project" value="InterPro"/>
</dbReference>
<dbReference type="InterPro" id="IPR048907">
    <property type="entry name" value="WHD_MCM_arc"/>
</dbReference>
<name>A0AAP3E186_9EURY</name>
<evidence type="ECO:0000256" key="6">
    <source>
        <dbReference type="ARBA" id="ARBA00022806"/>
    </source>
</evidence>
<feature type="region of interest" description="Disordered" evidence="11">
    <location>
        <begin position="1377"/>
        <end position="1404"/>
    </location>
</feature>
<keyword evidence="3" id="KW-0235">DNA replication</keyword>
<dbReference type="InterPro" id="IPR003587">
    <property type="entry name" value="Hint_dom_N"/>
</dbReference>
<dbReference type="Gene3D" id="3.10.28.10">
    <property type="entry name" value="Homing endonucleases"/>
    <property type="match status" value="1"/>
</dbReference>
<dbReference type="Gene3D" id="3.30.1640.10">
    <property type="entry name" value="mini-chromosome maintenance (MCM) complex, chain A, domain 1"/>
    <property type="match status" value="1"/>
</dbReference>
<dbReference type="InterPro" id="IPR036844">
    <property type="entry name" value="Hint_dom_sf"/>
</dbReference>
<dbReference type="Proteomes" id="UP001321018">
    <property type="component" value="Unassembled WGS sequence"/>
</dbReference>
<dbReference type="Pfam" id="PF14890">
    <property type="entry name" value="Intein_splicing"/>
    <property type="match status" value="2"/>
</dbReference>
<evidence type="ECO:0000259" key="12">
    <source>
        <dbReference type="PROSITE" id="PS50051"/>
    </source>
</evidence>
<evidence type="ECO:0000256" key="10">
    <source>
        <dbReference type="ARBA" id="ARBA00023125"/>
    </source>
</evidence>
<comment type="caution">
    <text evidence="14">The sequence shown here is derived from an EMBL/GenBank/DDBJ whole genome shotgun (WGS) entry which is preliminary data.</text>
</comment>
<dbReference type="InterPro" id="IPR004860">
    <property type="entry name" value="LAGLIDADG_dom"/>
</dbReference>
<dbReference type="InterPro" id="IPR003586">
    <property type="entry name" value="Hint_dom_C"/>
</dbReference>
<dbReference type="PROSITE" id="PS50817">
    <property type="entry name" value="INTEIN_N_TER"/>
    <property type="match status" value="2"/>
</dbReference>
<dbReference type="InterPro" id="IPR036388">
    <property type="entry name" value="WH-like_DNA-bd_sf"/>
</dbReference>
<evidence type="ECO:0000313" key="15">
    <source>
        <dbReference type="Proteomes" id="UP001321018"/>
    </source>
</evidence>
<dbReference type="InterPro" id="IPR004042">
    <property type="entry name" value="Intein_endonuc_central"/>
</dbReference>
<keyword evidence="6" id="KW-0347">Helicase</keyword>
<dbReference type="PANTHER" id="PTHR11630">
    <property type="entry name" value="DNA REPLICATION LICENSING FACTOR MCM FAMILY MEMBER"/>
    <property type="match status" value="1"/>
</dbReference>
<dbReference type="InterPro" id="IPR030934">
    <property type="entry name" value="Intein_C"/>
</dbReference>
<dbReference type="Pfam" id="PF17855">
    <property type="entry name" value="MCM_lid"/>
    <property type="match status" value="1"/>
</dbReference>
<dbReference type="FunFam" id="3.40.50.300:FF:003812">
    <property type="entry name" value="MCM / cell division control protein 21"/>
    <property type="match status" value="1"/>
</dbReference>
<dbReference type="SUPFAM" id="SSF51294">
    <property type="entry name" value="Hedgehog/intein (Hint) domain"/>
    <property type="match status" value="2"/>
</dbReference>
<dbReference type="Pfam" id="PF14551">
    <property type="entry name" value="MCM_N"/>
    <property type="match status" value="1"/>
</dbReference>
<dbReference type="GO" id="GO:0003697">
    <property type="term" value="F:single-stranded DNA binding"/>
    <property type="evidence" value="ECO:0007669"/>
    <property type="project" value="TreeGrafter"/>
</dbReference>
<dbReference type="InterPro" id="IPR018525">
    <property type="entry name" value="MCM_CS"/>
</dbReference>
<dbReference type="SMART" id="SM00305">
    <property type="entry name" value="HintC"/>
    <property type="match status" value="2"/>
</dbReference>
<dbReference type="InterPro" id="IPR012340">
    <property type="entry name" value="NA-bd_OB-fold"/>
</dbReference>
<dbReference type="PROSITE" id="PS50819">
    <property type="entry name" value="INTEIN_ENDONUCLEASE"/>
    <property type="match status" value="1"/>
</dbReference>
<dbReference type="PANTHER" id="PTHR11630:SF66">
    <property type="entry name" value="DNA REPLICATION LICENSING FACTOR MCM4"/>
    <property type="match status" value="1"/>
</dbReference>
<dbReference type="Pfam" id="PF14528">
    <property type="entry name" value="LAGLIDADG_3"/>
    <property type="match status" value="1"/>
</dbReference>
<dbReference type="SMART" id="SM00306">
    <property type="entry name" value="HintN"/>
    <property type="match status" value="2"/>
</dbReference>
<dbReference type="InterPro" id="IPR027925">
    <property type="entry name" value="MCM_N"/>
</dbReference>
<evidence type="ECO:0000256" key="4">
    <source>
        <dbReference type="ARBA" id="ARBA00022741"/>
    </source>
</evidence>
<evidence type="ECO:0000313" key="14">
    <source>
        <dbReference type="EMBL" id="MCU4741173.1"/>
    </source>
</evidence>
<dbReference type="PROSITE" id="PS50051">
    <property type="entry name" value="MCM_2"/>
    <property type="match status" value="2"/>
</dbReference>
<dbReference type="Pfam" id="PF17207">
    <property type="entry name" value="MCM_OB"/>
    <property type="match status" value="1"/>
</dbReference>
<protein>
    <recommendedName>
        <fullName evidence="2">DNA helicase</fullName>
        <ecNumber evidence="2">3.6.4.12</ecNumber>
    </recommendedName>
</protein>
<dbReference type="GO" id="GO:0016787">
    <property type="term" value="F:hydrolase activity"/>
    <property type="evidence" value="ECO:0007669"/>
    <property type="project" value="UniProtKB-KW"/>
</dbReference>
<evidence type="ECO:0000256" key="9">
    <source>
        <dbReference type="ARBA" id="ARBA00023000"/>
    </source>
</evidence>
<dbReference type="InterPro" id="IPR033762">
    <property type="entry name" value="MCM_OB"/>
</dbReference>
<dbReference type="Gene3D" id="3.40.50.300">
    <property type="entry name" value="P-loop containing nucleotide triphosphate hydrolases"/>
    <property type="match status" value="2"/>
</dbReference>
<evidence type="ECO:0000256" key="3">
    <source>
        <dbReference type="ARBA" id="ARBA00022705"/>
    </source>
</evidence>
<dbReference type="SUPFAM" id="SSF55608">
    <property type="entry name" value="Homing endonucleases"/>
    <property type="match status" value="2"/>
</dbReference>
<comment type="similarity">
    <text evidence="1">Belongs to the MCM family.</text>
</comment>
<dbReference type="GO" id="GO:0006260">
    <property type="term" value="P:DNA replication"/>
    <property type="evidence" value="ECO:0007669"/>
    <property type="project" value="UniProtKB-KW"/>
</dbReference>
<dbReference type="GO" id="GO:0017116">
    <property type="term" value="F:single-stranded DNA helicase activity"/>
    <property type="evidence" value="ECO:0007669"/>
    <property type="project" value="TreeGrafter"/>
</dbReference>
<dbReference type="NCBIfam" id="TIGR01443">
    <property type="entry name" value="intein_Cterm"/>
    <property type="match status" value="2"/>
</dbReference>
<dbReference type="InterPro" id="IPR027417">
    <property type="entry name" value="P-loop_NTPase"/>
</dbReference>
<dbReference type="PROSITE" id="PS50818">
    <property type="entry name" value="INTEIN_C_TER"/>
    <property type="match status" value="2"/>
</dbReference>
<evidence type="ECO:0000256" key="5">
    <source>
        <dbReference type="ARBA" id="ARBA00022801"/>
    </source>
</evidence>
<keyword evidence="5" id="KW-0378">Hydrolase</keyword>
<evidence type="ECO:0000256" key="7">
    <source>
        <dbReference type="ARBA" id="ARBA00022813"/>
    </source>
</evidence>
<sequence>MAQAGNAELVDAFEQFFRNYYDNEIKQLAQRYPNEQRSLFIDWQDLYRFDPDLADDFINQPEQLQQYAEEALRLYDLPIDVSLGQAHVRIRSLPDTETPEIREIRARHMNKLVQVHGIIRKATDVRPKIEEAAFECQLCGTLTRVPQSSGDFQEPHECQGCERQGPFRVNFDQSEFVDAQKLRIQESPEGLRGGETPQAIDVQVEDDITGEVTPGDHVSASGVLRLEQQGNQQEKSPIFDFYMEGMSVDVDEEQFEDMDITDEDKKEIYAISEQDDVYEQMVASIAPSIYGYDQEKLAMMLQLFSGVTKQLPDGSRIRGDLHMLLIGDPGTGKCVSGETRVTLADGSEVPIRDLVESNLGDPKPIDDGWYDEVDFEVPSLQRDGMIESQRATKVWKRDAPDQMYRIRTSSGRELEVTPSHPLFIRAGEEYQAVRADQLEVGQSVARAPSPPELGRGTEIAADGGTITEPVTVRTDTIDSIETVDTDDEWVYDLEIEGTHNYVSNGIISHNSQMLSYIQNIAPRSVYTSGKGSSSAGLCVTGDTQIHTTDGFQQIRDIALEDHPDPVTEETSAEREIDLYTFDRDSGILETQPSSHVWRMPPKPCRRIETAHGKELEASVNTPVLTCGDAGLEWNPISEVEAGDYVGVPKYGENEIERSTPPVSDYLEFTNEKLKLADESIVFVRRRLCERFGTLRNAAGELGFPEAFVYDTIRNRHIPIERLQTILDAIDADITELEIERAMLRHGDSVRLPDEFDEDLSYLLGLIFGDGDLMVSRRGNNRGHVRISNNDEALLKRAVEIIDDKFGKRPEIEYQDERVPCIRLHSATISRFVSNVGMQTPKDRLALDERLTTMEHADAFIRGLMDADGSVSARTDGGSSIHLSTISEELARQIQTMLETYSVRSRVRERDRRGITVLESGQEIESKHVQYHLECYGRDIDRFATRVGFESPAKQAALETVVGDTTRRGEKIPVGGALANVDGPSGEFYMNVNHGDNPERRRAKQMLVDSTLELGDVKPIVEEAVDADLCWDEVVAAVDTGEKEVFDLTVPETHNFLANGIVTHNTAAAVRDDFGDGQQWTLEAGALVLADQGIAAIDELDKMRSEDRSAMHEALEQQKISVSKAGINATLKSRCSLLGAANPKYGRFDQYEPIQEQIDLEPALISRFDLIFTVTDKPDEEKDRNLAEHILNTNYAGELTTQQNQMTSMDVSTDEIEEMTATVDPEIDAELLRKYVAYAKQNCHPRMTEEAREAIRDFYVDLRSKGTDEDAPVPVTARKLEALVRLSEASARIRLSDTVEIEDAERVIDIVHSCLQEIGIDPETGEFDADIVEAGTTKSQRDRIKNIKQLITDIEEEYDDGAPIDIVLDRANEIGMDQSKAEHEIEKLKQKGEVYEPSTDNLRTT</sequence>
<dbReference type="Gene3D" id="2.20.28.10">
    <property type="match status" value="1"/>
</dbReference>
<dbReference type="InterPro" id="IPR006142">
    <property type="entry name" value="INTEIN"/>
</dbReference>
<feature type="domain" description="DOD-type homing endonuclease" evidence="13">
    <location>
        <begin position="762"/>
        <end position="902"/>
    </location>
</feature>
<dbReference type="GO" id="GO:0005524">
    <property type="term" value="F:ATP binding"/>
    <property type="evidence" value="ECO:0007669"/>
    <property type="project" value="UniProtKB-KW"/>
</dbReference>
<dbReference type="InterPro" id="IPR031327">
    <property type="entry name" value="MCM"/>
</dbReference>
<keyword evidence="10" id="KW-0238">DNA-binding</keyword>
<dbReference type="PROSITE" id="PS00847">
    <property type="entry name" value="MCM_1"/>
    <property type="match status" value="1"/>
</dbReference>
<dbReference type="FunFam" id="2.20.28.10:FF:000003">
    <property type="entry name" value="DNA helicase"/>
    <property type="match status" value="1"/>
</dbReference>
<evidence type="ECO:0000256" key="8">
    <source>
        <dbReference type="ARBA" id="ARBA00022840"/>
    </source>
</evidence>
<dbReference type="RefSeq" id="WP_338003003.1">
    <property type="nucleotide sequence ID" value="NZ_JAOPKA010000003.1"/>
</dbReference>
<dbReference type="Pfam" id="PF21120">
    <property type="entry name" value="WHD_MCM_arc"/>
    <property type="match status" value="1"/>
</dbReference>
<dbReference type="Gene3D" id="1.10.10.10">
    <property type="entry name" value="Winged helix-like DNA-binding domain superfamily/Winged helix DNA-binding domain"/>
    <property type="match status" value="1"/>
</dbReference>
<evidence type="ECO:0000256" key="1">
    <source>
        <dbReference type="ARBA" id="ARBA00008010"/>
    </source>
</evidence>
<reference evidence="14" key="1">
    <citation type="submission" date="2022-09" db="EMBL/GenBank/DDBJ databases">
        <title>Enrichment on poylsaccharides allowed isolation of novel metabolic and taxonomic groups of Haloarchaea.</title>
        <authorList>
            <person name="Sorokin D.Y."/>
            <person name="Elcheninov A.G."/>
            <person name="Khizhniak T.V."/>
            <person name="Kolganova T.V."/>
            <person name="Kublanov I.V."/>
        </authorList>
    </citation>
    <scope>NUCLEOTIDE SEQUENCE</scope>
    <source>
        <strain evidence="14">AArc-xg1-1</strain>
    </source>
</reference>
<feature type="domain" description="MCM C-terminal AAA(+) ATPase" evidence="12">
    <location>
        <begin position="1078"/>
        <end position="1189"/>
    </location>
</feature>
<dbReference type="SMART" id="SM00350">
    <property type="entry name" value="MCM"/>
    <property type="match status" value="1"/>
</dbReference>
<accession>A0AAP3E186</accession>
<dbReference type="InterPro" id="IPR027434">
    <property type="entry name" value="Homing_endonucl"/>
</dbReference>